<keyword evidence="1" id="KW-0472">Membrane</keyword>
<dbReference type="EMBL" id="JACJLL010000014">
    <property type="protein sequence ID" value="MBM6818467.1"/>
    <property type="molecule type" value="Genomic_DNA"/>
</dbReference>
<organism evidence="2 3">
    <name type="scientific">Clostridium saudiense</name>
    <dbReference type="NCBI Taxonomy" id="1414720"/>
    <lineage>
        <taxon>Bacteria</taxon>
        <taxon>Bacillati</taxon>
        <taxon>Bacillota</taxon>
        <taxon>Clostridia</taxon>
        <taxon>Eubacteriales</taxon>
        <taxon>Clostridiaceae</taxon>
        <taxon>Clostridium</taxon>
    </lineage>
</organism>
<keyword evidence="1" id="KW-1133">Transmembrane helix</keyword>
<evidence type="ECO:0000313" key="2">
    <source>
        <dbReference type="EMBL" id="MBM6818467.1"/>
    </source>
</evidence>
<protein>
    <submittedName>
        <fullName evidence="2">Uncharacterized protein</fullName>
    </submittedName>
</protein>
<feature type="transmembrane region" description="Helical" evidence="1">
    <location>
        <begin position="53"/>
        <end position="74"/>
    </location>
</feature>
<gene>
    <name evidence="2" type="ORF">H6A19_03785</name>
</gene>
<keyword evidence="3" id="KW-1185">Reference proteome</keyword>
<dbReference type="RefSeq" id="WP_204571898.1">
    <property type="nucleotide sequence ID" value="NZ_JACJLL010000014.1"/>
</dbReference>
<sequence length="244" mass="28329">MDKFDEYLKNKSKSENEDFVLPKSFEYKLEETLKNLDKENKNETNVWYMNKRLWTTAACFAFVFLAATSIRYGVDSNRSNSIEKSLENQVTGYSDAIPEVASHNEASTRGIGNDEATKQEVEEFSLEDRFGDEIIDSNNINKIIVKNIVDGNTYKSVDNKVDIEKIISFINDIPKEEIQKQTLGQWDFLIQTNGVESNHTIIIKNDILNIDNKWYKIDSEEVSNFKSMYNDLNYDENNIPYCNY</sequence>
<dbReference type="Proteomes" id="UP000767334">
    <property type="component" value="Unassembled WGS sequence"/>
</dbReference>
<name>A0ABS2FEH0_9CLOT</name>
<comment type="caution">
    <text evidence="2">The sequence shown here is derived from an EMBL/GenBank/DDBJ whole genome shotgun (WGS) entry which is preliminary data.</text>
</comment>
<proteinExistence type="predicted"/>
<keyword evidence="1" id="KW-0812">Transmembrane</keyword>
<evidence type="ECO:0000256" key="1">
    <source>
        <dbReference type="SAM" id="Phobius"/>
    </source>
</evidence>
<evidence type="ECO:0000313" key="3">
    <source>
        <dbReference type="Proteomes" id="UP000767334"/>
    </source>
</evidence>
<reference evidence="2 3" key="1">
    <citation type="journal article" date="2021" name="Sci. Rep.">
        <title>The distribution of antibiotic resistance genes in chicken gut microbiota commensals.</title>
        <authorList>
            <person name="Juricova H."/>
            <person name="Matiasovicova J."/>
            <person name="Kubasova T."/>
            <person name="Cejkova D."/>
            <person name="Rychlik I."/>
        </authorList>
    </citation>
    <scope>NUCLEOTIDE SEQUENCE [LARGE SCALE GENOMIC DNA]</scope>
    <source>
        <strain evidence="2 3">An435</strain>
    </source>
</reference>
<accession>A0ABS2FEH0</accession>